<dbReference type="EMBL" id="MCGI01000002">
    <property type="protein sequence ID" value="ODM11364.1"/>
    <property type="molecule type" value="Genomic_DNA"/>
</dbReference>
<dbReference type="GeneID" id="93300960"/>
<name>A0A1E3ARU2_9FIRM</name>
<reference evidence="1 2" key="1">
    <citation type="submission" date="2016-07" db="EMBL/GenBank/DDBJ databases">
        <title>Characterization of isolates of Eisenbergiella tayi derived from blood cultures, using whole genome sequencing.</title>
        <authorList>
            <person name="Burdz T."/>
            <person name="Wiebe D."/>
            <person name="Huynh C."/>
            <person name="Bernard K."/>
        </authorList>
    </citation>
    <scope>NUCLEOTIDE SEQUENCE [LARGE SCALE GENOMIC DNA]</scope>
    <source>
        <strain evidence="1 2">NML 120489</strain>
    </source>
</reference>
<dbReference type="AlphaFoldDB" id="A0A1E3ARU2"/>
<dbReference type="Proteomes" id="UP000095003">
    <property type="component" value="Unassembled WGS sequence"/>
</dbReference>
<evidence type="ECO:0000313" key="1">
    <source>
        <dbReference type="EMBL" id="ODM11364.1"/>
    </source>
</evidence>
<comment type="caution">
    <text evidence="1">The sequence shown here is derived from an EMBL/GenBank/DDBJ whole genome shotgun (WGS) entry which is preliminary data.</text>
</comment>
<evidence type="ECO:0000313" key="2">
    <source>
        <dbReference type="Proteomes" id="UP000095003"/>
    </source>
</evidence>
<proteinExistence type="predicted"/>
<sequence length="76" mass="8719">METSWKSVAKDGNPVTDGEYLVTAITESGKYDTKIGEWQRGYWNFDTSIVIAYAAKPKPYQWSLFKSDMEGIKYIL</sequence>
<protein>
    <submittedName>
        <fullName evidence="1">Uncharacterized protein</fullName>
    </submittedName>
</protein>
<dbReference type="RefSeq" id="WP_069156685.1">
    <property type="nucleotide sequence ID" value="NZ_MCGI01000002.1"/>
</dbReference>
<gene>
    <name evidence="1" type="ORF">BEH84_01973</name>
</gene>
<accession>A0A1E3ARU2</accession>
<organism evidence="1 2">
    <name type="scientific">Eisenbergiella tayi</name>
    <dbReference type="NCBI Taxonomy" id="1432052"/>
    <lineage>
        <taxon>Bacteria</taxon>
        <taxon>Bacillati</taxon>
        <taxon>Bacillota</taxon>
        <taxon>Clostridia</taxon>
        <taxon>Lachnospirales</taxon>
        <taxon>Lachnospiraceae</taxon>
        <taxon>Eisenbergiella</taxon>
    </lineage>
</organism>